<dbReference type="InterPro" id="IPR036390">
    <property type="entry name" value="WH_DNA-bd_sf"/>
</dbReference>
<dbReference type="InterPro" id="IPR036388">
    <property type="entry name" value="WH-like_DNA-bd_sf"/>
</dbReference>
<dbReference type="Gene3D" id="3.40.50.1360">
    <property type="match status" value="1"/>
</dbReference>
<organism evidence="5 6">
    <name type="scientific">Pantoea cypripedii</name>
    <name type="common">Pectobacterium cypripedii</name>
    <name type="synonym">Erwinia cypripedii</name>
    <dbReference type="NCBI Taxonomy" id="55209"/>
    <lineage>
        <taxon>Bacteria</taxon>
        <taxon>Pseudomonadati</taxon>
        <taxon>Pseudomonadota</taxon>
        <taxon>Gammaproteobacteria</taxon>
        <taxon>Enterobacterales</taxon>
        <taxon>Erwiniaceae</taxon>
        <taxon>Pantoea</taxon>
    </lineage>
</organism>
<proteinExistence type="predicted"/>
<dbReference type="STRING" id="55209.HA50_23365"/>
<evidence type="ECO:0000256" key="2">
    <source>
        <dbReference type="ARBA" id="ARBA00023125"/>
    </source>
</evidence>
<dbReference type="Pfam" id="PF08220">
    <property type="entry name" value="HTH_DeoR"/>
    <property type="match status" value="1"/>
</dbReference>
<dbReference type="PANTHER" id="PTHR30363:SF44">
    <property type="entry name" value="AGA OPERON TRANSCRIPTIONAL REPRESSOR-RELATED"/>
    <property type="match status" value="1"/>
</dbReference>
<dbReference type="InterPro" id="IPR037171">
    <property type="entry name" value="NagB/RpiA_transferase-like"/>
</dbReference>
<dbReference type="PANTHER" id="PTHR30363">
    <property type="entry name" value="HTH-TYPE TRANSCRIPTIONAL REGULATOR SRLR-RELATED"/>
    <property type="match status" value="1"/>
</dbReference>
<dbReference type="GO" id="GO:0003700">
    <property type="term" value="F:DNA-binding transcription factor activity"/>
    <property type="evidence" value="ECO:0007669"/>
    <property type="project" value="InterPro"/>
</dbReference>
<evidence type="ECO:0000256" key="3">
    <source>
        <dbReference type="ARBA" id="ARBA00023163"/>
    </source>
</evidence>
<dbReference type="SUPFAM" id="SSF46785">
    <property type="entry name" value="Winged helix' DNA-binding domain"/>
    <property type="match status" value="1"/>
</dbReference>
<keyword evidence="6" id="KW-1185">Reference proteome</keyword>
<name>A0A1X1EKW7_PANCY</name>
<dbReference type="InterPro" id="IPR018356">
    <property type="entry name" value="Tscrpt_reg_HTH_DeoR_CS"/>
</dbReference>
<dbReference type="OrthoDB" id="9814815at2"/>
<dbReference type="Proteomes" id="UP000193749">
    <property type="component" value="Unassembled WGS sequence"/>
</dbReference>
<dbReference type="InterPro" id="IPR050313">
    <property type="entry name" value="Carb_Metab_HTH_regulators"/>
</dbReference>
<evidence type="ECO:0000313" key="5">
    <source>
        <dbReference type="EMBL" id="ORM89561.1"/>
    </source>
</evidence>
<dbReference type="PRINTS" id="PR00037">
    <property type="entry name" value="HTHLACR"/>
</dbReference>
<dbReference type="SMART" id="SM01134">
    <property type="entry name" value="DeoRC"/>
    <property type="match status" value="1"/>
</dbReference>
<keyword evidence="1" id="KW-0805">Transcription regulation</keyword>
<dbReference type="PROSITE" id="PS00894">
    <property type="entry name" value="HTH_DEOR_1"/>
    <property type="match status" value="1"/>
</dbReference>
<dbReference type="Gene3D" id="1.10.10.10">
    <property type="entry name" value="Winged helix-like DNA-binding domain superfamily/Winged helix DNA-binding domain"/>
    <property type="match status" value="1"/>
</dbReference>
<accession>A0A1X1EKW7</accession>
<feature type="domain" description="HTH deoR-type" evidence="4">
    <location>
        <begin position="5"/>
        <end position="60"/>
    </location>
</feature>
<dbReference type="SUPFAM" id="SSF100950">
    <property type="entry name" value="NagB/RpiA/CoA transferase-like"/>
    <property type="match status" value="1"/>
</dbReference>
<dbReference type="EMBL" id="MLJI01000002">
    <property type="protein sequence ID" value="ORM89561.1"/>
    <property type="molecule type" value="Genomic_DNA"/>
</dbReference>
<dbReference type="RefSeq" id="WP_084879279.1">
    <property type="nucleotide sequence ID" value="NZ_JAGGMY010000002.1"/>
</dbReference>
<comment type="caution">
    <text evidence="5">The sequence shown here is derived from an EMBL/GenBank/DDBJ whole genome shotgun (WGS) entry which is preliminary data.</text>
</comment>
<reference evidence="5 6" key="1">
    <citation type="journal article" date="2017" name="Antonie Van Leeuwenhoek">
        <title>Phylogenomic resolution of the bacterial genus Pantoea and its relationship with Erwinia and Tatumella.</title>
        <authorList>
            <person name="Palmer M."/>
            <person name="Steenkamp E.T."/>
            <person name="Coetzee M.P."/>
            <person name="Chan W.Y."/>
            <person name="van Zyl E."/>
            <person name="De Maayer P."/>
            <person name="Coutinho T.A."/>
            <person name="Blom J."/>
            <person name="Smits T.H."/>
            <person name="Duffy B."/>
            <person name="Venter S.N."/>
        </authorList>
    </citation>
    <scope>NUCLEOTIDE SEQUENCE [LARGE SCALE GENOMIC DNA]</scope>
    <source>
        <strain evidence="5 6">LMG 2657</strain>
    </source>
</reference>
<dbReference type="Pfam" id="PF00455">
    <property type="entry name" value="DeoRC"/>
    <property type="match status" value="1"/>
</dbReference>
<evidence type="ECO:0000259" key="4">
    <source>
        <dbReference type="PROSITE" id="PS51000"/>
    </source>
</evidence>
<evidence type="ECO:0000256" key="1">
    <source>
        <dbReference type="ARBA" id="ARBA00023015"/>
    </source>
</evidence>
<gene>
    <name evidence="5" type="ORF">HA50_23365</name>
</gene>
<keyword evidence="2" id="KW-0238">DNA-binding</keyword>
<dbReference type="InterPro" id="IPR014036">
    <property type="entry name" value="DeoR-like_C"/>
</dbReference>
<keyword evidence="3" id="KW-0804">Transcription</keyword>
<dbReference type="InterPro" id="IPR001034">
    <property type="entry name" value="DeoR_HTH"/>
</dbReference>
<protein>
    <submittedName>
        <fullName evidence="5">DeoR family transcriptional regulator</fullName>
    </submittedName>
</protein>
<dbReference type="AlphaFoldDB" id="A0A1X1EKW7"/>
<dbReference type="SMART" id="SM00420">
    <property type="entry name" value="HTH_DEOR"/>
    <property type="match status" value="1"/>
</dbReference>
<dbReference type="PROSITE" id="PS51000">
    <property type="entry name" value="HTH_DEOR_2"/>
    <property type="match status" value="1"/>
</dbReference>
<dbReference type="GO" id="GO:0003677">
    <property type="term" value="F:DNA binding"/>
    <property type="evidence" value="ECO:0007669"/>
    <property type="project" value="UniProtKB-KW"/>
</dbReference>
<sequence>MSKRKELRQQKILEELEALPTLRIADMARSHAVSTETIRRDLDELTEKGLLNRTYGGAVRAMNSEPTVTDRHKLFTEQREHIARETVKFIRDGKLLMIGSGATTVHIARRIATEMHDITVITHSFGVATVLSINPTIRVIVAPGEYLASEGAMTGAQTLLFLRQFTADYAIIGASGLSTAGPSEAMIDCGTVFNAMILQSNKTVVVADHSKFELAFPYNYVAWQRVDALFTDALPPEHFSHALTKEKVEVFICNAANHG</sequence>
<evidence type="ECO:0000313" key="6">
    <source>
        <dbReference type="Proteomes" id="UP000193749"/>
    </source>
</evidence>